<dbReference type="AlphaFoldDB" id="A0A7J5ABA5"/>
<dbReference type="Proteomes" id="UP000490922">
    <property type="component" value="Unassembled WGS sequence"/>
</dbReference>
<feature type="signal peptide" evidence="1">
    <location>
        <begin position="1"/>
        <end position="22"/>
    </location>
</feature>
<accession>A0A7J5ABA5</accession>
<comment type="caution">
    <text evidence="2">The sequence shown here is derived from an EMBL/GenBank/DDBJ whole genome shotgun (WGS) entry which is preliminary data.</text>
</comment>
<evidence type="ECO:0000256" key="1">
    <source>
        <dbReference type="SAM" id="SignalP"/>
    </source>
</evidence>
<evidence type="ECO:0000313" key="3">
    <source>
        <dbReference type="Proteomes" id="UP000490922"/>
    </source>
</evidence>
<feature type="chain" id="PRO_5029618980" evidence="1">
    <location>
        <begin position="23"/>
        <end position="130"/>
    </location>
</feature>
<reference evidence="2 3" key="1">
    <citation type="submission" date="2019-09" db="EMBL/GenBank/DDBJ databases">
        <title>Flavobacterium sp. nov., isolated from glacier ice.</title>
        <authorList>
            <person name="Liu Q."/>
        </authorList>
    </citation>
    <scope>NUCLEOTIDE SEQUENCE [LARGE SCALE GENOMIC DNA]</scope>
    <source>
        <strain evidence="2 3">NBRC 112527</strain>
    </source>
</reference>
<organism evidence="2 3">
    <name type="scientific">Flavobacterium luteum</name>
    <dbReference type="NCBI Taxonomy" id="2026654"/>
    <lineage>
        <taxon>Bacteria</taxon>
        <taxon>Pseudomonadati</taxon>
        <taxon>Bacteroidota</taxon>
        <taxon>Flavobacteriia</taxon>
        <taxon>Flavobacteriales</taxon>
        <taxon>Flavobacteriaceae</taxon>
        <taxon>Flavobacterium</taxon>
    </lineage>
</organism>
<proteinExistence type="predicted"/>
<dbReference type="RefSeq" id="WP_151108245.1">
    <property type="nucleotide sequence ID" value="NZ_WAEM01000007.1"/>
</dbReference>
<gene>
    <name evidence="2" type="ORF">F6464_12320</name>
</gene>
<keyword evidence="1" id="KW-0732">Signal</keyword>
<keyword evidence="3" id="KW-1185">Reference proteome</keyword>
<protein>
    <submittedName>
        <fullName evidence="2">Uncharacterized protein</fullName>
    </submittedName>
</protein>
<name>A0A7J5ABA5_9FLAO</name>
<sequence length="130" mass="14833">MKVKIVSIITFLFIATSISAQSTIDKWVAMKDFHVILSQTFHPAEEGNLEPIKSRSEEFMNKANDLLQLDIPEEFRTKEILILSENLQIKSKTLHALVLSIAPDEEITKSITEIHTIFHQIIGLCTEEKK</sequence>
<dbReference type="EMBL" id="WAEM01000007">
    <property type="protein sequence ID" value="KAB1154827.1"/>
    <property type="molecule type" value="Genomic_DNA"/>
</dbReference>
<evidence type="ECO:0000313" key="2">
    <source>
        <dbReference type="EMBL" id="KAB1154827.1"/>
    </source>
</evidence>
<dbReference type="OrthoDB" id="666901at2"/>